<evidence type="ECO:0008006" key="4">
    <source>
        <dbReference type="Google" id="ProtNLM"/>
    </source>
</evidence>
<dbReference type="EMBL" id="MU069851">
    <property type="protein sequence ID" value="KAF5832768.1"/>
    <property type="molecule type" value="Genomic_DNA"/>
</dbReference>
<gene>
    <name evidence="2" type="ORF">DUNSADRAFT_11255</name>
</gene>
<feature type="region of interest" description="Disordered" evidence="1">
    <location>
        <begin position="90"/>
        <end position="111"/>
    </location>
</feature>
<reference evidence="2" key="1">
    <citation type="submission" date="2017-08" db="EMBL/GenBank/DDBJ databases">
        <authorList>
            <person name="Polle J.E."/>
            <person name="Barry K."/>
            <person name="Cushman J."/>
            <person name="Schmutz J."/>
            <person name="Tran D."/>
            <person name="Hathwaick L.T."/>
            <person name="Yim W.C."/>
            <person name="Jenkins J."/>
            <person name="Mckie-Krisberg Z.M."/>
            <person name="Prochnik S."/>
            <person name="Lindquist E."/>
            <person name="Dockter R.B."/>
            <person name="Adam C."/>
            <person name="Molina H."/>
            <person name="Bunkerborg J."/>
            <person name="Jin E."/>
            <person name="Buchheim M."/>
            <person name="Magnuson J."/>
        </authorList>
    </citation>
    <scope>NUCLEOTIDE SEQUENCE</scope>
    <source>
        <strain evidence="2">CCAP 19/18</strain>
    </source>
</reference>
<accession>A0ABQ7GDX0</accession>
<dbReference type="Proteomes" id="UP000815325">
    <property type="component" value="Unassembled WGS sequence"/>
</dbReference>
<name>A0ABQ7GDX0_DUNSA</name>
<protein>
    <recommendedName>
        <fullName evidence="4">Encoded protein</fullName>
    </recommendedName>
</protein>
<proteinExistence type="predicted"/>
<evidence type="ECO:0000313" key="2">
    <source>
        <dbReference type="EMBL" id="KAF5832768.1"/>
    </source>
</evidence>
<evidence type="ECO:0000256" key="1">
    <source>
        <dbReference type="SAM" id="MobiDB-lite"/>
    </source>
</evidence>
<organism evidence="2 3">
    <name type="scientific">Dunaliella salina</name>
    <name type="common">Green alga</name>
    <name type="synonym">Protococcus salinus</name>
    <dbReference type="NCBI Taxonomy" id="3046"/>
    <lineage>
        <taxon>Eukaryota</taxon>
        <taxon>Viridiplantae</taxon>
        <taxon>Chlorophyta</taxon>
        <taxon>core chlorophytes</taxon>
        <taxon>Chlorophyceae</taxon>
        <taxon>CS clade</taxon>
        <taxon>Chlamydomonadales</taxon>
        <taxon>Dunaliellaceae</taxon>
        <taxon>Dunaliella</taxon>
    </lineage>
</organism>
<keyword evidence="3" id="KW-1185">Reference proteome</keyword>
<comment type="caution">
    <text evidence="2">The sequence shown here is derived from an EMBL/GenBank/DDBJ whole genome shotgun (WGS) entry which is preliminary data.</text>
</comment>
<evidence type="ECO:0000313" key="3">
    <source>
        <dbReference type="Proteomes" id="UP000815325"/>
    </source>
</evidence>
<sequence length="134" mass="14993">MLLMVPFTHCPSRFKSQRTSDFVPSSNVPMFDSVIPACPGDFHKFCGAVILIAVLQRAVGGSPNIPQCAFTFINKQISRKREESTRYVASQCDRMQPSSQLNENRTGLGVPGMHISEETRWARSRQPHALEQPC</sequence>
<feature type="compositionally biased region" description="Polar residues" evidence="1">
    <location>
        <begin position="96"/>
        <end position="105"/>
    </location>
</feature>